<reference evidence="1" key="1">
    <citation type="submission" date="2021-05" db="EMBL/GenBank/DDBJ databases">
        <authorList>
            <person name="Scholz U."/>
            <person name="Mascher M."/>
            <person name="Fiebig A."/>
        </authorList>
    </citation>
    <scope>NUCLEOTIDE SEQUENCE [LARGE SCALE GENOMIC DNA]</scope>
</reference>
<reference evidence="1" key="2">
    <citation type="submission" date="2025-09" db="UniProtKB">
        <authorList>
            <consortium name="EnsemblPlants"/>
        </authorList>
    </citation>
    <scope>IDENTIFICATION</scope>
</reference>
<keyword evidence="2" id="KW-1185">Reference proteome</keyword>
<protein>
    <submittedName>
        <fullName evidence="1">Uncharacterized protein</fullName>
    </submittedName>
</protein>
<dbReference type="EnsemblPlants" id="AVESA.00010b.r2.2DG0360370.1">
    <property type="protein sequence ID" value="AVESA.00010b.r2.2DG0360370.1.CDS.1"/>
    <property type="gene ID" value="AVESA.00010b.r2.2DG0360370"/>
</dbReference>
<proteinExistence type="predicted"/>
<evidence type="ECO:0000313" key="2">
    <source>
        <dbReference type="Proteomes" id="UP001732700"/>
    </source>
</evidence>
<dbReference type="Proteomes" id="UP001732700">
    <property type="component" value="Chromosome 2D"/>
</dbReference>
<evidence type="ECO:0000313" key="1">
    <source>
        <dbReference type="EnsemblPlants" id="AVESA.00010b.r2.2DG0360370.1.CDS.1"/>
    </source>
</evidence>
<name>A0ACD5V1P2_AVESA</name>
<sequence>MDPALKEFLEKMKTSIQDMITAERTASVERHDVLVKKLEEQAIKTDELVQWKPNLEIRISKLQEAVTELQLARPTAAASAGGAAAADLTTALLNPLNGPSGHRVDTLPGGSPSVVAQTPAAPPVTGMINFQSPMGPVPVDSSSTSLVASQLLSNLGQAAPTILFPTFTGENPNLWKTQAEQYFAMFNIHESYWVPMAILNFTGSAGIWLQSVHRKLGGFDWISFTSLICTRFGRDRHQLLIRQFYAIKQTSTVADYIERFEVIMNHLISYSEDTHPYYFLTRFVEGLRADIRAVVLVQRPPDLDTACSLALLQEEVAEGEIIPAQQHQQFRLAPSPYRQAQMTPSSFQSRPATPHISEDRHGVDASHASSDISKIAALRNFRRARGLCFKCGEKWGKEHTCPAQVQMHVVEELLAMFSSKEVMGESDAMFTPPTSPETLCALSLQAISGTDAPTVVQIHAWIQGKECLLLVDSCSTTSFVSVQLAS</sequence>
<organism evidence="1 2">
    <name type="scientific">Avena sativa</name>
    <name type="common">Oat</name>
    <dbReference type="NCBI Taxonomy" id="4498"/>
    <lineage>
        <taxon>Eukaryota</taxon>
        <taxon>Viridiplantae</taxon>
        <taxon>Streptophyta</taxon>
        <taxon>Embryophyta</taxon>
        <taxon>Tracheophyta</taxon>
        <taxon>Spermatophyta</taxon>
        <taxon>Magnoliopsida</taxon>
        <taxon>Liliopsida</taxon>
        <taxon>Poales</taxon>
        <taxon>Poaceae</taxon>
        <taxon>BOP clade</taxon>
        <taxon>Pooideae</taxon>
        <taxon>Poodae</taxon>
        <taxon>Poeae</taxon>
        <taxon>Poeae Chloroplast Group 1 (Aveneae type)</taxon>
        <taxon>Aveninae</taxon>
        <taxon>Avena</taxon>
    </lineage>
</organism>
<accession>A0ACD5V1P2</accession>